<evidence type="ECO:0000256" key="2">
    <source>
        <dbReference type="ARBA" id="ARBA00023012"/>
    </source>
</evidence>
<dbReference type="EMBL" id="RRZA01000016">
    <property type="protein sequence ID" value="MBE0457214.1"/>
    <property type="molecule type" value="Genomic_DNA"/>
</dbReference>
<evidence type="ECO:0000313" key="6">
    <source>
        <dbReference type="Proteomes" id="UP000707245"/>
    </source>
</evidence>
<dbReference type="PROSITE" id="PS50110">
    <property type="entry name" value="RESPONSE_REGULATORY"/>
    <property type="match status" value="1"/>
</dbReference>
<evidence type="ECO:0000259" key="4">
    <source>
        <dbReference type="PROSITE" id="PS50110"/>
    </source>
</evidence>
<dbReference type="SUPFAM" id="SSF52172">
    <property type="entry name" value="CheY-like"/>
    <property type="match status" value="1"/>
</dbReference>
<sequence length="119" mass="13173">MVEDNPINQQVSKLMLGKLNYEVTLAENGQHAIDILAVAPAGRFHLILMDCQMPIMDGFDATRAIRAGQAGSKHQQLTIIALTANAMDEDKQQCLACGMDDYLAKPIQLQTLKDKLEQY</sequence>
<reference evidence="5 6" key="1">
    <citation type="submission" date="2020-07" db="EMBL/GenBank/DDBJ databases">
        <title>Halophilic bacteria isolated from french cheeses.</title>
        <authorList>
            <person name="Kothe C.I."/>
            <person name="Farah-Kraiem B."/>
            <person name="Renault P."/>
            <person name="Dridi B."/>
        </authorList>
    </citation>
    <scope>NUCLEOTIDE SEQUENCE [LARGE SCALE GENOMIC DNA]</scope>
    <source>
        <strain evidence="5 6">FME14</strain>
    </source>
</reference>
<keyword evidence="1 3" id="KW-0597">Phosphoprotein</keyword>
<dbReference type="PANTHER" id="PTHR45339:SF1">
    <property type="entry name" value="HYBRID SIGNAL TRANSDUCTION HISTIDINE KINASE J"/>
    <property type="match status" value="1"/>
</dbReference>
<protein>
    <submittedName>
        <fullName evidence="5">Response regulator</fullName>
    </submittedName>
</protein>
<feature type="modified residue" description="4-aspartylphosphate" evidence="3">
    <location>
        <position position="50"/>
    </location>
</feature>
<accession>A0ABR9FK78</accession>
<dbReference type="PANTHER" id="PTHR45339">
    <property type="entry name" value="HYBRID SIGNAL TRANSDUCTION HISTIDINE KINASE J"/>
    <property type="match status" value="1"/>
</dbReference>
<evidence type="ECO:0000313" key="5">
    <source>
        <dbReference type="EMBL" id="MBE0457214.1"/>
    </source>
</evidence>
<dbReference type="InterPro" id="IPR001789">
    <property type="entry name" value="Sig_transdc_resp-reg_receiver"/>
</dbReference>
<dbReference type="Pfam" id="PF00072">
    <property type="entry name" value="Response_reg"/>
    <property type="match status" value="1"/>
</dbReference>
<evidence type="ECO:0000256" key="1">
    <source>
        <dbReference type="ARBA" id="ARBA00022553"/>
    </source>
</evidence>
<dbReference type="Proteomes" id="UP000707245">
    <property type="component" value="Unassembled WGS sequence"/>
</dbReference>
<dbReference type="SMART" id="SM00448">
    <property type="entry name" value="REC"/>
    <property type="match status" value="1"/>
</dbReference>
<dbReference type="CDD" id="cd17546">
    <property type="entry name" value="REC_hyHK_CKI1_RcsC-like"/>
    <property type="match status" value="1"/>
</dbReference>
<proteinExistence type="predicted"/>
<evidence type="ECO:0000256" key="3">
    <source>
        <dbReference type="PROSITE-ProRule" id="PRU00169"/>
    </source>
</evidence>
<dbReference type="InterPro" id="IPR011006">
    <property type="entry name" value="CheY-like_superfamily"/>
</dbReference>
<gene>
    <name evidence="5" type="ORF">EI167_07045</name>
</gene>
<keyword evidence="6" id="KW-1185">Reference proteome</keyword>
<keyword evidence="2" id="KW-0902">Two-component regulatory system</keyword>
<comment type="caution">
    <text evidence="5">The sequence shown here is derived from an EMBL/GenBank/DDBJ whole genome shotgun (WGS) entry which is preliminary data.</text>
</comment>
<feature type="domain" description="Response regulatory" evidence="4">
    <location>
        <begin position="1"/>
        <end position="119"/>
    </location>
</feature>
<name>A0ABR9FK78_9GAMM</name>
<organism evidence="5 6">
    <name type="scientific">Pseudoalteromonas prydzensis</name>
    <dbReference type="NCBI Taxonomy" id="182141"/>
    <lineage>
        <taxon>Bacteria</taxon>
        <taxon>Pseudomonadati</taxon>
        <taxon>Pseudomonadota</taxon>
        <taxon>Gammaproteobacteria</taxon>
        <taxon>Alteromonadales</taxon>
        <taxon>Pseudoalteromonadaceae</taxon>
        <taxon>Pseudoalteromonas</taxon>
    </lineage>
</organism>
<dbReference type="Gene3D" id="3.40.50.2300">
    <property type="match status" value="1"/>
</dbReference>